<protein>
    <submittedName>
        <fullName evidence="3">NUDIX domain-containing protein</fullName>
    </submittedName>
</protein>
<name>A0ABV0JGA5_9CYAN</name>
<dbReference type="Proteomes" id="UP001464891">
    <property type="component" value="Unassembled WGS sequence"/>
</dbReference>
<organism evidence="3 4">
    <name type="scientific">Trichocoleus desertorum GB2-A4</name>
    <dbReference type="NCBI Taxonomy" id="2933944"/>
    <lineage>
        <taxon>Bacteria</taxon>
        <taxon>Bacillati</taxon>
        <taxon>Cyanobacteriota</taxon>
        <taxon>Cyanophyceae</taxon>
        <taxon>Leptolyngbyales</taxon>
        <taxon>Trichocoleusaceae</taxon>
        <taxon>Trichocoleus</taxon>
    </lineage>
</organism>
<dbReference type="Gene3D" id="3.90.79.10">
    <property type="entry name" value="Nucleoside Triphosphate Pyrophosphohydrolase"/>
    <property type="match status" value="1"/>
</dbReference>
<sequence>MFYLPGGKREKGESDWEALPREVQEELNVSLIADTLTEVLVVQEVAHGYTEPLGWQCAALGQTAGVK</sequence>
<dbReference type="InterPro" id="IPR015797">
    <property type="entry name" value="NUDIX_hydrolase-like_dom_sf"/>
</dbReference>
<comment type="caution">
    <text evidence="3">The sequence shown here is derived from an EMBL/GenBank/DDBJ whole genome shotgun (WGS) entry which is preliminary data.</text>
</comment>
<feature type="domain" description="Nudix hydrolase" evidence="2">
    <location>
        <begin position="4"/>
        <end position="42"/>
    </location>
</feature>
<dbReference type="Pfam" id="PF00293">
    <property type="entry name" value="NUDIX"/>
    <property type="match status" value="1"/>
</dbReference>
<keyword evidence="4" id="KW-1185">Reference proteome</keyword>
<evidence type="ECO:0000313" key="3">
    <source>
        <dbReference type="EMBL" id="MEP0820824.1"/>
    </source>
</evidence>
<reference evidence="3 4" key="1">
    <citation type="submission" date="2022-04" db="EMBL/GenBank/DDBJ databases">
        <title>Positive selection, recombination, and allopatry shape intraspecific diversity of widespread and dominant cyanobacteria.</title>
        <authorList>
            <person name="Wei J."/>
            <person name="Shu W."/>
            <person name="Hu C."/>
        </authorList>
    </citation>
    <scope>NUCLEOTIDE SEQUENCE [LARGE SCALE GENOMIC DNA]</scope>
    <source>
        <strain evidence="3 4">GB2-A4</strain>
    </source>
</reference>
<proteinExistence type="predicted"/>
<accession>A0ABV0JGA5</accession>
<dbReference type="SUPFAM" id="SSF55811">
    <property type="entry name" value="Nudix"/>
    <property type="match status" value="1"/>
</dbReference>
<evidence type="ECO:0000259" key="2">
    <source>
        <dbReference type="Pfam" id="PF00293"/>
    </source>
</evidence>
<dbReference type="EMBL" id="JAMPKM010000047">
    <property type="protein sequence ID" value="MEP0820824.1"/>
    <property type="molecule type" value="Genomic_DNA"/>
</dbReference>
<dbReference type="PROSITE" id="PS00893">
    <property type="entry name" value="NUDIX_BOX"/>
    <property type="match status" value="1"/>
</dbReference>
<dbReference type="InterPro" id="IPR000086">
    <property type="entry name" value="NUDIX_hydrolase_dom"/>
</dbReference>
<gene>
    <name evidence="3" type="ORF">NC998_27435</name>
</gene>
<dbReference type="InterPro" id="IPR020084">
    <property type="entry name" value="NUDIX_hydrolase_CS"/>
</dbReference>
<keyword evidence="1" id="KW-0378">Hydrolase</keyword>
<evidence type="ECO:0000313" key="4">
    <source>
        <dbReference type="Proteomes" id="UP001464891"/>
    </source>
</evidence>
<evidence type="ECO:0000256" key="1">
    <source>
        <dbReference type="ARBA" id="ARBA00022801"/>
    </source>
</evidence>